<keyword evidence="1" id="KW-0812">Transmembrane</keyword>
<feature type="transmembrane region" description="Helical" evidence="1">
    <location>
        <begin position="50"/>
        <end position="73"/>
    </location>
</feature>
<dbReference type="AlphaFoldDB" id="A0A834H4R0"/>
<reference evidence="2" key="1">
    <citation type="submission" date="2019-11" db="EMBL/GenBank/DDBJ databases">
        <authorList>
            <person name="Liu Y."/>
            <person name="Hou J."/>
            <person name="Li T.-Q."/>
            <person name="Guan C.-H."/>
            <person name="Wu X."/>
            <person name="Wu H.-Z."/>
            <person name="Ling F."/>
            <person name="Zhang R."/>
            <person name="Shi X.-G."/>
            <person name="Ren J.-P."/>
            <person name="Chen E.-F."/>
            <person name="Sun J.-M."/>
        </authorList>
    </citation>
    <scope>NUCLEOTIDE SEQUENCE</scope>
    <source>
        <strain evidence="2">Adult_tree_wgs_1</strain>
        <tissue evidence="2">Leaves</tissue>
    </source>
</reference>
<gene>
    <name evidence="2" type="ORF">RHSIM_Rhsim03G0022000</name>
</gene>
<protein>
    <submittedName>
        <fullName evidence="2">Uncharacterized protein</fullName>
    </submittedName>
</protein>
<dbReference type="EMBL" id="WJXA01000003">
    <property type="protein sequence ID" value="KAF7147488.1"/>
    <property type="molecule type" value="Genomic_DNA"/>
</dbReference>
<keyword evidence="1" id="KW-0472">Membrane</keyword>
<name>A0A834H4R0_RHOSS</name>
<comment type="caution">
    <text evidence="2">The sequence shown here is derived from an EMBL/GenBank/DDBJ whole genome shotgun (WGS) entry which is preliminary data.</text>
</comment>
<evidence type="ECO:0000313" key="3">
    <source>
        <dbReference type="Proteomes" id="UP000626092"/>
    </source>
</evidence>
<organism evidence="2 3">
    <name type="scientific">Rhododendron simsii</name>
    <name type="common">Sims's rhododendron</name>
    <dbReference type="NCBI Taxonomy" id="118357"/>
    <lineage>
        <taxon>Eukaryota</taxon>
        <taxon>Viridiplantae</taxon>
        <taxon>Streptophyta</taxon>
        <taxon>Embryophyta</taxon>
        <taxon>Tracheophyta</taxon>
        <taxon>Spermatophyta</taxon>
        <taxon>Magnoliopsida</taxon>
        <taxon>eudicotyledons</taxon>
        <taxon>Gunneridae</taxon>
        <taxon>Pentapetalae</taxon>
        <taxon>asterids</taxon>
        <taxon>Ericales</taxon>
        <taxon>Ericaceae</taxon>
        <taxon>Ericoideae</taxon>
        <taxon>Rhodoreae</taxon>
        <taxon>Rhododendron</taxon>
    </lineage>
</organism>
<keyword evidence="3" id="KW-1185">Reference proteome</keyword>
<accession>A0A834H4R0</accession>
<evidence type="ECO:0000313" key="2">
    <source>
        <dbReference type="EMBL" id="KAF7147488.1"/>
    </source>
</evidence>
<keyword evidence="1" id="KW-1133">Transmembrane helix</keyword>
<feature type="transmembrane region" description="Helical" evidence="1">
    <location>
        <begin position="85"/>
        <end position="105"/>
    </location>
</feature>
<dbReference type="Proteomes" id="UP000626092">
    <property type="component" value="Unassembled WGS sequence"/>
</dbReference>
<proteinExistence type="predicted"/>
<sequence length="222" mass="24556">MDQPPQLQPPKTFYLGDLLIGPLNFAILVYSPFPNPLLSQVDSNSSQWTKLLFCYLISHFAFPLLSLLSAIVFTRIASLKRLFTTQLWVSLAMVLYNAAFLGFGPRALTSFADTTPVMGRIMSALSILFVSEPLLHADDAMLWRLASLPEPIYGAVAAMEKSKLGDGTFAAVRGNFLQPELWKIMNEGLGGAAVLWKILKIFNCFDLSACILFSLNFPSSRL</sequence>
<feature type="transmembrane region" description="Helical" evidence="1">
    <location>
        <begin position="12"/>
        <end position="30"/>
    </location>
</feature>
<evidence type="ECO:0000256" key="1">
    <source>
        <dbReference type="SAM" id="Phobius"/>
    </source>
</evidence>